<keyword evidence="1" id="KW-0732">Signal</keyword>
<evidence type="ECO:0008006" key="4">
    <source>
        <dbReference type="Google" id="ProtNLM"/>
    </source>
</evidence>
<name>A0ABU9U521_9GAMM</name>
<dbReference type="RefSeq" id="WP_342884066.1">
    <property type="nucleotide sequence ID" value="NZ_JBBMQU010000023.1"/>
</dbReference>
<feature type="chain" id="PRO_5045845904" description="CopL family metal-binding regulatory protein" evidence="1">
    <location>
        <begin position="24"/>
        <end position="125"/>
    </location>
</feature>
<feature type="signal peptide" evidence="1">
    <location>
        <begin position="1"/>
        <end position="23"/>
    </location>
</feature>
<evidence type="ECO:0000313" key="3">
    <source>
        <dbReference type="Proteomes" id="UP001388366"/>
    </source>
</evidence>
<sequence length="125" mass="13700">MQRIYLSILTVVLLLTLVGQAVASVTMSCEMPHMNQTHSQVTDTSDTSDMHHDMPAGMMNMDCCDDDATANQECGCPMSACSTHSMLSMNALFSVTLTPPEKVQLYTPQNQHRIASSLYRPPMSA</sequence>
<proteinExistence type="predicted"/>
<evidence type="ECO:0000313" key="2">
    <source>
        <dbReference type="EMBL" id="MEM5551653.1"/>
    </source>
</evidence>
<gene>
    <name evidence="2" type="ORF">WNY63_13030</name>
</gene>
<reference evidence="2 3" key="1">
    <citation type="submission" date="2024-03" db="EMBL/GenBank/DDBJ databases">
        <title>Community enrichment and isolation of bacterial strains for fucoidan degradation.</title>
        <authorList>
            <person name="Sichert A."/>
        </authorList>
    </citation>
    <scope>NUCLEOTIDE SEQUENCE [LARGE SCALE GENOMIC DNA]</scope>
    <source>
        <strain evidence="2 3">AS81</strain>
    </source>
</reference>
<keyword evidence="3" id="KW-1185">Reference proteome</keyword>
<comment type="caution">
    <text evidence="2">The sequence shown here is derived from an EMBL/GenBank/DDBJ whole genome shotgun (WGS) entry which is preliminary data.</text>
</comment>
<dbReference type="Proteomes" id="UP001388366">
    <property type="component" value="Unassembled WGS sequence"/>
</dbReference>
<accession>A0ABU9U521</accession>
<organism evidence="2 3">
    <name type="scientific">Pseudoalteromonas neustonica</name>
    <dbReference type="NCBI Taxonomy" id="1840331"/>
    <lineage>
        <taxon>Bacteria</taxon>
        <taxon>Pseudomonadati</taxon>
        <taxon>Pseudomonadota</taxon>
        <taxon>Gammaproteobacteria</taxon>
        <taxon>Alteromonadales</taxon>
        <taxon>Pseudoalteromonadaceae</taxon>
        <taxon>Pseudoalteromonas</taxon>
    </lineage>
</organism>
<dbReference type="EMBL" id="JBBMQU010000023">
    <property type="protein sequence ID" value="MEM5551653.1"/>
    <property type="molecule type" value="Genomic_DNA"/>
</dbReference>
<evidence type="ECO:0000256" key="1">
    <source>
        <dbReference type="SAM" id="SignalP"/>
    </source>
</evidence>
<dbReference type="PROSITE" id="PS51257">
    <property type="entry name" value="PROKAR_LIPOPROTEIN"/>
    <property type="match status" value="1"/>
</dbReference>
<protein>
    <recommendedName>
        <fullName evidence="4">CopL family metal-binding regulatory protein</fullName>
    </recommendedName>
</protein>